<dbReference type="Pfam" id="PF00583">
    <property type="entry name" value="Acetyltransf_1"/>
    <property type="match status" value="1"/>
</dbReference>
<dbReference type="Proteomes" id="UP001596391">
    <property type="component" value="Unassembled WGS sequence"/>
</dbReference>
<keyword evidence="2" id="KW-0808">Transferase</keyword>
<dbReference type="EMBL" id="JBHSWI010000001">
    <property type="protein sequence ID" value="MFC6646077.1"/>
    <property type="molecule type" value="Genomic_DNA"/>
</dbReference>
<proteinExistence type="predicted"/>
<sequence>MAHAVHIERLVAMSDEAFALLNEYYEAIQVVVRDTRTSLDALLADERSAVWLARVDGAAVGCVVLRPLPALGNACECKRLYVRGAARGMRVATLLMDALETFARAAGYSAVYLDSKDDLKPAIALYESRGYEPCERYNDNPQATVFLRKSLA</sequence>
<protein>
    <submittedName>
        <fullName evidence="2">GNAT family N-acetyltransferase</fullName>
        <ecNumber evidence="2">2.3.-.-</ecNumber>
    </submittedName>
</protein>
<evidence type="ECO:0000259" key="1">
    <source>
        <dbReference type="PROSITE" id="PS51186"/>
    </source>
</evidence>
<organism evidence="2 3">
    <name type="scientific">Granulicella cerasi</name>
    <dbReference type="NCBI Taxonomy" id="741063"/>
    <lineage>
        <taxon>Bacteria</taxon>
        <taxon>Pseudomonadati</taxon>
        <taxon>Acidobacteriota</taxon>
        <taxon>Terriglobia</taxon>
        <taxon>Terriglobales</taxon>
        <taxon>Acidobacteriaceae</taxon>
        <taxon>Granulicella</taxon>
    </lineage>
</organism>
<dbReference type="PROSITE" id="PS51186">
    <property type="entry name" value="GNAT"/>
    <property type="match status" value="1"/>
</dbReference>
<name>A0ABW1Z9E2_9BACT</name>
<accession>A0ABW1Z9E2</accession>
<keyword evidence="3" id="KW-1185">Reference proteome</keyword>
<dbReference type="SUPFAM" id="SSF55729">
    <property type="entry name" value="Acyl-CoA N-acyltransferases (Nat)"/>
    <property type="match status" value="1"/>
</dbReference>
<gene>
    <name evidence="2" type="ORF">ACFQBQ_10895</name>
</gene>
<dbReference type="Gene3D" id="3.40.630.30">
    <property type="match status" value="1"/>
</dbReference>
<feature type="domain" description="N-acetyltransferase" evidence="1">
    <location>
        <begin position="5"/>
        <end position="152"/>
    </location>
</feature>
<dbReference type="RefSeq" id="WP_263369780.1">
    <property type="nucleotide sequence ID" value="NZ_JAGSYD010000001.1"/>
</dbReference>
<comment type="caution">
    <text evidence="2">The sequence shown here is derived from an EMBL/GenBank/DDBJ whole genome shotgun (WGS) entry which is preliminary data.</text>
</comment>
<dbReference type="EC" id="2.3.-.-" evidence="2"/>
<dbReference type="CDD" id="cd04301">
    <property type="entry name" value="NAT_SF"/>
    <property type="match status" value="1"/>
</dbReference>
<dbReference type="PANTHER" id="PTHR43305">
    <property type="entry name" value="FAMILY N-ACETYLTRANSFERASE, PUTATIVE (AFU_ORTHOLOGUE AFUA_2G01380)-RELATED"/>
    <property type="match status" value="1"/>
</dbReference>
<keyword evidence="2" id="KW-0012">Acyltransferase</keyword>
<dbReference type="InterPro" id="IPR052777">
    <property type="entry name" value="Acetyltransferase_Enz"/>
</dbReference>
<evidence type="ECO:0000313" key="3">
    <source>
        <dbReference type="Proteomes" id="UP001596391"/>
    </source>
</evidence>
<dbReference type="InterPro" id="IPR000182">
    <property type="entry name" value="GNAT_dom"/>
</dbReference>
<dbReference type="GO" id="GO:0016746">
    <property type="term" value="F:acyltransferase activity"/>
    <property type="evidence" value="ECO:0007669"/>
    <property type="project" value="UniProtKB-KW"/>
</dbReference>
<dbReference type="InterPro" id="IPR016181">
    <property type="entry name" value="Acyl_CoA_acyltransferase"/>
</dbReference>
<dbReference type="PANTHER" id="PTHR43305:SF1">
    <property type="entry name" value="FAMILY N-ACETYLTRANSFERASE, PUTATIVE (AFU_ORTHOLOGUE AFUA_2G01380)-RELATED"/>
    <property type="match status" value="1"/>
</dbReference>
<reference evidence="3" key="1">
    <citation type="journal article" date="2019" name="Int. J. Syst. Evol. Microbiol.">
        <title>The Global Catalogue of Microorganisms (GCM) 10K type strain sequencing project: providing services to taxonomists for standard genome sequencing and annotation.</title>
        <authorList>
            <consortium name="The Broad Institute Genomics Platform"/>
            <consortium name="The Broad Institute Genome Sequencing Center for Infectious Disease"/>
            <person name="Wu L."/>
            <person name="Ma J."/>
        </authorList>
    </citation>
    <scope>NUCLEOTIDE SEQUENCE [LARGE SCALE GENOMIC DNA]</scope>
    <source>
        <strain evidence="3">CGMCC 1.16026</strain>
    </source>
</reference>
<evidence type="ECO:0000313" key="2">
    <source>
        <dbReference type="EMBL" id="MFC6646077.1"/>
    </source>
</evidence>